<organism evidence="2 3">
    <name type="scientific">Polaribacter cellanae</name>
    <dbReference type="NCBI Taxonomy" id="2818493"/>
    <lineage>
        <taxon>Bacteria</taxon>
        <taxon>Pseudomonadati</taxon>
        <taxon>Bacteroidota</taxon>
        <taxon>Flavobacteriia</taxon>
        <taxon>Flavobacteriales</taxon>
        <taxon>Flavobacteriaceae</taxon>
    </lineage>
</organism>
<evidence type="ECO:0000313" key="2">
    <source>
        <dbReference type="EMBL" id="QTE21561.1"/>
    </source>
</evidence>
<evidence type="ECO:0000256" key="1">
    <source>
        <dbReference type="SAM" id="Phobius"/>
    </source>
</evidence>
<accession>A0A975CKH1</accession>
<dbReference type="Proteomes" id="UP000663920">
    <property type="component" value="Chromosome"/>
</dbReference>
<dbReference type="KEGG" id="pcea:J3359_12100"/>
<dbReference type="EMBL" id="CP071869">
    <property type="protein sequence ID" value="QTE21561.1"/>
    <property type="molecule type" value="Genomic_DNA"/>
</dbReference>
<feature type="transmembrane region" description="Helical" evidence="1">
    <location>
        <begin position="119"/>
        <end position="139"/>
    </location>
</feature>
<dbReference type="AlphaFoldDB" id="A0A975CKH1"/>
<proteinExistence type="predicted"/>
<keyword evidence="1" id="KW-0812">Transmembrane</keyword>
<protein>
    <submittedName>
        <fullName evidence="2">Uncharacterized protein</fullName>
    </submittedName>
</protein>
<gene>
    <name evidence="2" type="ORF">J3359_12100</name>
</gene>
<feature type="transmembrane region" description="Helical" evidence="1">
    <location>
        <begin position="151"/>
        <end position="172"/>
    </location>
</feature>
<feature type="transmembrane region" description="Helical" evidence="1">
    <location>
        <begin position="184"/>
        <end position="206"/>
    </location>
</feature>
<name>A0A975CKH1_9FLAO</name>
<keyword evidence="1" id="KW-0472">Membrane</keyword>
<feature type="transmembrane region" description="Helical" evidence="1">
    <location>
        <begin position="90"/>
        <end position="113"/>
    </location>
</feature>
<sequence>MELKKDQIQFIDHRLENEGVKYWDIRIEMLDHVVTDVEKRIELGESFNDAVNNSFIFSGWNGSFESLTKERLFSINKIVRKQYFLKVKDLFTKPTSLLLIFLFVSIYCVIYNFASLSVFKTVTLVVLFAPIIIGFILHLKEFSKKGKSGYLTYSSFYIFFSFLLLNAVIQFVKPDGLIPVSKEAHLFVWFSVTVLNTIFSLAGVLVHIETSEKIKNIELKLKSL</sequence>
<reference evidence="2 3" key="1">
    <citation type="submission" date="2021-03" db="EMBL/GenBank/DDBJ databases">
        <title>Complete genome of Polaribacter_sp.SM13.</title>
        <authorList>
            <person name="Jeong S.W."/>
            <person name="Bae J.W."/>
        </authorList>
    </citation>
    <scope>NUCLEOTIDE SEQUENCE [LARGE SCALE GENOMIC DNA]</scope>
    <source>
        <strain evidence="2 3">SM13</strain>
    </source>
</reference>
<keyword evidence="3" id="KW-1185">Reference proteome</keyword>
<evidence type="ECO:0000313" key="3">
    <source>
        <dbReference type="Proteomes" id="UP000663920"/>
    </source>
</evidence>
<dbReference type="RefSeq" id="WP_208077116.1">
    <property type="nucleotide sequence ID" value="NZ_CP071869.1"/>
</dbReference>
<keyword evidence="1" id="KW-1133">Transmembrane helix</keyword>